<proteinExistence type="predicted"/>
<dbReference type="EMBL" id="QWZQ01000014">
    <property type="protein sequence ID" value="RRK10775.1"/>
    <property type="molecule type" value="Genomic_DNA"/>
</dbReference>
<evidence type="ECO:0000313" key="4">
    <source>
        <dbReference type="Proteomes" id="UP000283633"/>
    </source>
</evidence>
<evidence type="ECO:0000313" key="3">
    <source>
        <dbReference type="EMBL" id="RRK10775.1"/>
    </source>
</evidence>
<dbReference type="GO" id="GO:0016747">
    <property type="term" value="F:acyltransferase activity, transferring groups other than amino-acyl groups"/>
    <property type="evidence" value="ECO:0007669"/>
    <property type="project" value="InterPro"/>
</dbReference>
<comment type="caution">
    <text evidence="3">The sequence shown here is derived from an EMBL/GenBank/DDBJ whole genome shotgun (WGS) entry which is preliminary data.</text>
</comment>
<feature type="transmembrane region" description="Helical" evidence="1">
    <location>
        <begin position="231"/>
        <end position="253"/>
    </location>
</feature>
<keyword evidence="1" id="KW-1133">Transmembrane helix</keyword>
<accession>A0A426D872</accession>
<feature type="transmembrane region" description="Helical" evidence="1">
    <location>
        <begin position="107"/>
        <end position="127"/>
    </location>
</feature>
<feature type="domain" description="Acyltransferase 3" evidence="2">
    <location>
        <begin position="38"/>
        <end position="334"/>
    </location>
</feature>
<evidence type="ECO:0000259" key="2">
    <source>
        <dbReference type="Pfam" id="PF01757"/>
    </source>
</evidence>
<gene>
    <name evidence="3" type="ORF">D1831_05580</name>
</gene>
<dbReference type="Proteomes" id="UP000283633">
    <property type="component" value="Unassembled WGS sequence"/>
</dbReference>
<dbReference type="RefSeq" id="WP_125071943.1">
    <property type="nucleotide sequence ID" value="NZ_QWZQ01000014.1"/>
</dbReference>
<dbReference type="Pfam" id="PF01757">
    <property type="entry name" value="Acyl_transf_3"/>
    <property type="match status" value="1"/>
</dbReference>
<feature type="transmembrane region" description="Helical" evidence="1">
    <location>
        <begin position="67"/>
        <end position="87"/>
    </location>
</feature>
<feature type="transmembrane region" description="Helical" evidence="1">
    <location>
        <begin position="320"/>
        <end position="339"/>
    </location>
</feature>
<keyword evidence="4" id="KW-1185">Reference proteome</keyword>
<keyword evidence="1" id="KW-0472">Membrane</keyword>
<sequence length="352" mass="40048">MDIALLVIIIIFLISLKPDVNRGQSVYLNHSVTKTINGLFILLVVFSHFMTYVPFDTQYAALTNLWMACKGELIVTTFLFFSGFGIMEQLKKRGPGYINTFPVKRILFVWIKFIVAVTIFLLLGRLLGWHHSLQRVILAYFGLATVGNSGWYVFAILLMYILTYTMFKLFKNRHVAAIGGVLVGCLVYIALASGKLPDFYYETILCYVAGLYYSEKQATIYSFINQSWQHYLGVFGAMLILFVTTYFGCYLSAGTIHYVFYQIAAVAFVVLFVLLAMKVRFQNRLLAYLGGPALFSIYMLQRIPMAVGQRTVLVNDPLTYFLVVISSTVILGWGFDLAVDHVLRKIMHKSWN</sequence>
<feature type="transmembrane region" description="Helical" evidence="1">
    <location>
        <begin position="38"/>
        <end position="55"/>
    </location>
</feature>
<dbReference type="OrthoDB" id="3268734at2"/>
<protein>
    <recommendedName>
        <fullName evidence="2">Acyltransferase 3 domain-containing protein</fullName>
    </recommendedName>
</protein>
<organism evidence="3 4">
    <name type="scientific">Lactiplantibacillus garii</name>
    <dbReference type="NCBI Taxonomy" id="2306423"/>
    <lineage>
        <taxon>Bacteria</taxon>
        <taxon>Bacillati</taxon>
        <taxon>Bacillota</taxon>
        <taxon>Bacilli</taxon>
        <taxon>Lactobacillales</taxon>
        <taxon>Lactobacillaceae</taxon>
        <taxon>Lactiplantibacillus</taxon>
    </lineage>
</organism>
<feature type="transmembrane region" description="Helical" evidence="1">
    <location>
        <begin position="139"/>
        <end position="162"/>
    </location>
</feature>
<keyword evidence="1" id="KW-0812">Transmembrane</keyword>
<dbReference type="AlphaFoldDB" id="A0A426D872"/>
<feature type="transmembrane region" description="Helical" evidence="1">
    <location>
        <begin position="259"/>
        <end position="277"/>
    </location>
</feature>
<reference evidence="3 4" key="1">
    <citation type="submission" date="2018-08" db="EMBL/GenBank/DDBJ databases">
        <title>Genome Lactobacillus garii FI11369.</title>
        <authorList>
            <person name="Diaz M."/>
            <person name="Narbad A."/>
        </authorList>
    </citation>
    <scope>NUCLEOTIDE SEQUENCE [LARGE SCALE GENOMIC DNA]</scope>
    <source>
        <strain evidence="3 4">FI11369</strain>
    </source>
</reference>
<name>A0A426D872_9LACO</name>
<dbReference type="InterPro" id="IPR002656">
    <property type="entry name" value="Acyl_transf_3_dom"/>
</dbReference>
<feature type="transmembrane region" description="Helical" evidence="1">
    <location>
        <begin position="174"/>
        <end position="191"/>
    </location>
</feature>
<feature type="transmembrane region" description="Helical" evidence="1">
    <location>
        <begin position="284"/>
        <end position="300"/>
    </location>
</feature>
<evidence type="ECO:0000256" key="1">
    <source>
        <dbReference type="SAM" id="Phobius"/>
    </source>
</evidence>